<name>A0ABX5Z5K6_9MICO</name>
<keyword evidence="2" id="KW-1185">Reference proteome</keyword>
<gene>
    <name evidence="1" type="ORF">FV141_00110</name>
</gene>
<evidence type="ECO:0000313" key="2">
    <source>
        <dbReference type="Proteomes" id="UP000323565"/>
    </source>
</evidence>
<protein>
    <submittedName>
        <fullName evidence="1">Uncharacterized protein</fullName>
    </submittedName>
</protein>
<dbReference type="EMBL" id="CP043031">
    <property type="protein sequence ID" value="QEH92119.1"/>
    <property type="molecule type" value="Genomic_DNA"/>
</dbReference>
<evidence type="ECO:0000313" key="1">
    <source>
        <dbReference type="EMBL" id="QEH92119.1"/>
    </source>
</evidence>
<dbReference type="Proteomes" id="UP000323565">
    <property type="component" value="Chromosome"/>
</dbReference>
<proteinExistence type="predicted"/>
<reference evidence="1 2" key="1">
    <citation type="submission" date="2019-08" db="EMBL/GenBank/DDBJ databases">
        <title>Dermacoccus abyssi strain HZAU 226, whole genome Nanopore sequencing project.</title>
        <authorList>
            <person name="Guo A."/>
            <person name="Zhang X."/>
            <person name="Ruan Y."/>
            <person name="Liu W."/>
            <person name="Chen Q."/>
            <person name="Gu L."/>
        </authorList>
    </citation>
    <scope>NUCLEOTIDE SEQUENCE [LARGE SCALE GENOMIC DNA]</scope>
    <source>
        <strain evidence="1 2">HZAU 226</strain>
    </source>
</reference>
<accession>A0ABX5Z5K6</accession>
<sequence length="63" mass="6609">MMLSRKPLGTIGTCGNLNGIASTPVCLIRLENGSNLTFNGDYTSQIDEVGAFTTGCLANAKTR</sequence>
<organism evidence="1 2">
    <name type="scientific">Dermacoccus abyssi</name>
    <dbReference type="NCBI Taxonomy" id="322596"/>
    <lineage>
        <taxon>Bacteria</taxon>
        <taxon>Bacillati</taxon>
        <taxon>Actinomycetota</taxon>
        <taxon>Actinomycetes</taxon>
        <taxon>Micrococcales</taxon>
        <taxon>Dermacoccaceae</taxon>
        <taxon>Dermacoccus</taxon>
    </lineage>
</organism>